<dbReference type="AlphaFoldDB" id="A0A6A4RML1"/>
<evidence type="ECO:0008006" key="5">
    <source>
        <dbReference type="Google" id="ProtNLM"/>
    </source>
</evidence>
<dbReference type="EMBL" id="VEVO01011949">
    <property type="protein sequence ID" value="KAF0021378.1"/>
    <property type="molecule type" value="Genomic_DNA"/>
</dbReference>
<evidence type="ECO:0000256" key="2">
    <source>
        <dbReference type="SAM" id="SignalP"/>
    </source>
</evidence>
<organism evidence="3 4">
    <name type="scientific">Scophthalmus maximus</name>
    <name type="common">Turbot</name>
    <name type="synonym">Psetta maxima</name>
    <dbReference type="NCBI Taxonomy" id="52904"/>
    <lineage>
        <taxon>Eukaryota</taxon>
        <taxon>Metazoa</taxon>
        <taxon>Chordata</taxon>
        <taxon>Craniata</taxon>
        <taxon>Vertebrata</taxon>
        <taxon>Euteleostomi</taxon>
        <taxon>Actinopterygii</taxon>
        <taxon>Neopterygii</taxon>
        <taxon>Teleostei</taxon>
        <taxon>Neoteleostei</taxon>
        <taxon>Acanthomorphata</taxon>
        <taxon>Carangaria</taxon>
        <taxon>Pleuronectiformes</taxon>
        <taxon>Pleuronectoidei</taxon>
        <taxon>Scophthalmidae</taxon>
        <taxon>Scophthalmus</taxon>
    </lineage>
</organism>
<gene>
    <name evidence="3" type="ORF">F2P81_026369</name>
</gene>
<sequence length="66" mass="7274">MLSSVLLFFFFASAAAACTEPLNRPVSPGAAAHSDTWRRDGRTRQTDTPVMTMENHTYSAEKEPVT</sequence>
<feature type="chain" id="PRO_5025400679" description="Secreted protein" evidence="2">
    <location>
        <begin position="17"/>
        <end position="66"/>
    </location>
</feature>
<reference evidence="3 4" key="1">
    <citation type="submission" date="2019-06" db="EMBL/GenBank/DDBJ databases">
        <title>Draft genomes of female and male turbot (Scophthalmus maximus).</title>
        <authorList>
            <person name="Xu H."/>
            <person name="Xu X.-W."/>
            <person name="Shao C."/>
            <person name="Chen S."/>
        </authorList>
    </citation>
    <scope>NUCLEOTIDE SEQUENCE [LARGE SCALE GENOMIC DNA]</scope>
    <source>
        <strain evidence="3">Ysfricsl-2016a</strain>
        <tissue evidence="3">Blood</tissue>
    </source>
</reference>
<protein>
    <recommendedName>
        <fullName evidence="5">Secreted protein</fullName>
    </recommendedName>
</protein>
<evidence type="ECO:0000313" key="4">
    <source>
        <dbReference type="Proteomes" id="UP000438429"/>
    </source>
</evidence>
<dbReference type="Proteomes" id="UP000438429">
    <property type="component" value="Unassembled WGS sequence"/>
</dbReference>
<name>A0A6A4RML1_SCOMX</name>
<keyword evidence="2" id="KW-0732">Signal</keyword>
<comment type="caution">
    <text evidence="3">The sequence shown here is derived from an EMBL/GenBank/DDBJ whole genome shotgun (WGS) entry which is preliminary data.</text>
</comment>
<feature type="region of interest" description="Disordered" evidence="1">
    <location>
        <begin position="22"/>
        <end position="48"/>
    </location>
</feature>
<evidence type="ECO:0000256" key="1">
    <source>
        <dbReference type="SAM" id="MobiDB-lite"/>
    </source>
</evidence>
<feature type="signal peptide" evidence="2">
    <location>
        <begin position="1"/>
        <end position="16"/>
    </location>
</feature>
<evidence type="ECO:0000313" key="3">
    <source>
        <dbReference type="EMBL" id="KAF0021378.1"/>
    </source>
</evidence>
<accession>A0A6A4RML1</accession>
<proteinExistence type="predicted"/>
<feature type="compositionally biased region" description="Basic and acidic residues" evidence="1">
    <location>
        <begin position="35"/>
        <end position="45"/>
    </location>
</feature>